<feature type="domain" description="HTH araC/xylS-type" evidence="4">
    <location>
        <begin position="187"/>
        <end position="288"/>
    </location>
</feature>
<dbReference type="GO" id="GO:0043565">
    <property type="term" value="F:sequence-specific DNA binding"/>
    <property type="evidence" value="ECO:0007669"/>
    <property type="project" value="InterPro"/>
</dbReference>
<dbReference type="SUPFAM" id="SSF51215">
    <property type="entry name" value="Regulatory protein AraC"/>
    <property type="match status" value="1"/>
</dbReference>
<sequence length="293" mass="33844">MDFLKHAKRLPVLDWNLTFFGAHEQKVGPEWVVPIEKHYAFECIFVLEGHEYVKIQDKTYTLSAGDFFLIPPEFPHQVWAGQILKYFCFHFDLDDPNLKVQLIQGISYYHPCNSELCKKITPHLTKLDSLIKDGSFDFNTKMIIQIELSKMLQSFYQSAMKHTHDASSTHVEYSRIMADYMKSRLTNQVLSYIKNGYAPVEKPVEVDDAIRKVGLSNGYGFRIFKQTYGISPREYLSKLKVNEAKKLLMKPSYSVADIGLALGYSGLANFSRQFKRWTGLSPNQFRVNASQKQ</sequence>
<evidence type="ECO:0000256" key="3">
    <source>
        <dbReference type="ARBA" id="ARBA00023163"/>
    </source>
</evidence>
<name>A0A6P1EBC0_LENHI</name>
<proteinExistence type="predicted"/>
<keyword evidence="1" id="KW-0805">Transcription regulation</keyword>
<dbReference type="InterPro" id="IPR018062">
    <property type="entry name" value="HTH_AraC-typ_CS"/>
</dbReference>
<evidence type="ECO:0000313" key="6">
    <source>
        <dbReference type="Proteomes" id="UP000465035"/>
    </source>
</evidence>
<evidence type="ECO:0000256" key="2">
    <source>
        <dbReference type="ARBA" id="ARBA00023125"/>
    </source>
</evidence>
<dbReference type="InterPro" id="IPR014710">
    <property type="entry name" value="RmlC-like_jellyroll"/>
</dbReference>
<gene>
    <name evidence="5" type="ORF">GQR93_13275</name>
</gene>
<dbReference type="AlphaFoldDB" id="A0A6P1EBC0"/>
<dbReference type="Pfam" id="PF12833">
    <property type="entry name" value="HTH_18"/>
    <property type="match status" value="1"/>
</dbReference>
<dbReference type="GeneID" id="69059347"/>
<keyword evidence="2" id="KW-0238">DNA-binding</keyword>
<dbReference type="SMR" id="A0A6P1EBC0"/>
<dbReference type="RefSeq" id="WP_003550464.1">
    <property type="nucleotide sequence ID" value="NZ_CABKOL010000106.1"/>
</dbReference>
<dbReference type="InterPro" id="IPR020449">
    <property type="entry name" value="Tscrpt_reg_AraC-type_HTH"/>
</dbReference>
<dbReference type="PROSITE" id="PS00041">
    <property type="entry name" value="HTH_ARAC_FAMILY_1"/>
    <property type="match status" value="1"/>
</dbReference>
<dbReference type="GO" id="GO:0003700">
    <property type="term" value="F:DNA-binding transcription factor activity"/>
    <property type="evidence" value="ECO:0007669"/>
    <property type="project" value="InterPro"/>
</dbReference>
<dbReference type="EMBL" id="CP047121">
    <property type="protein sequence ID" value="QHB53092.1"/>
    <property type="molecule type" value="Genomic_DNA"/>
</dbReference>
<dbReference type="SMART" id="SM00342">
    <property type="entry name" value="HTH_ARAC"/>
    <property type="match status" value="1"/>
</dbReference>
<dbReference type="SUPFAM" id="SSF46689">
    <property type="entry name" value="Homeodomain-like"/>
    <property type="match status" value="1"/>
</dbReference>
<keyword evidence="3" id="KW-0804">Transcription</keyword>
<accession>A0A6P1EBC0</accession>
<dbReference type="Gene3D" id="1.10.10.60">
    <property type="entry name" value="Homeodomain-like"/>
    <property type="match status" value="2"/>
</dbReference>
<dbReference type="PANTHER" id="PTHR43280">
    <property type="entry name" value="ARAC-FAMILY TRANSCRIPTIONAL REGULATOR"/>
    <property type="match status" value="1"/>
</dbReference>
<evidence type="ECO:0000256" key="1">
    <source>
        <dbReference type="ARBA" id="ARBA00023015"/>
    </source>
</evidence>
<dbReference type="InterPro" id="IPR003313">
    <property type="entry name" value="AraC-bd"/>
</dbReference>
<dbReference type="Proteomes" id="UP000465035">
    <property type="component" value="Chromosome"/>
</dbReference>
<dbReference type="Gene3D" id="2.60.120.10">
    <property type="entry name" value="Jelly Rolls"/>
    <property type="match status" value="1"/>
</dbReference>
<protein>
    <submittedName>
        <fullName evidence="5">Helix-turn-helix domain-containing protein</fullName>
    </submittedName>
</protein>
<evidence type="ECO:0000259" key="4">
    <source>
        <dbReference type="PROSITE" id="PS01124"/>
    </source>
</evidence>
<reference evidence="5 6" key="1">
    <citation type="submission" date="2019-12" db="EMBL/GenBank/DDBJ databases">
        <title>Lactobacillus hilgardii FLUB.</title>
        <authorList>
            <person name="Gustaw K."/>
        </authorList>
    </citation>
    <scope>NUCLEOTIDE SEQUENCE [LARGE SCALE GENOMIC DNA]</scope>
    <source>
        <strain evidence="5 6">FLUB</strain>
    </source>
</reference>
<dbReference type="PANTHER" id="PTHR43280:SF28">
    <property type="entry name" value="HTH-TYPE TRANSCRIPTIONAL ACTIVATOR RHAS"/>
    <property type="match status" value="1"/>
</dbReference>
<organism evidence="5 6">
    <name type="scientific">Lentilactobacillus hilgardii</name>
    <name type="common">Lactobacillus hilgardii</name>
    <dbReference type="NCBI Taxonomy" id="1588"/>
    <lineage>
        <taxon>Bacteria</taxon>
        <taxon>Bacillati</taxon>
        <taxon>Bacillota</taxon>
        <taxon>Bacilli</taxon>
        <taxon>Lactobacillales</taxon>
        <taxon>Lactobacillaceae</taxon>
        <taxon>Lentilactobacillus</taxon>
    </lineage>
</organism>
<dbReference type="Pfam" id="PF02311">
    <property type="entry name" value="AraC_binding"/>
    <property type="match status" value="1"/>
</dbReference>
<evidence type="ECO:0000313" key="5">
    <source>
        <dbReference type="EMBL" id="QHB53092.1"/>
    </source>
</evidence>
<dbReference type="InterPro" id="IPR037923">
    <property type="entry name" value="HTH-like"/>
</dbReference>
<dbReference type="InterPro" id="IPR018060">
    <property type="entry name" value="HTH_AraC"/>
</dbReference>
<dbReference type="PRINTS" id="PR00032">
    <property type="entry name" value="HTHARAC"/>
</dbReference>
<dbReference type="InterPro" id="IPR009057">
    <property type="entry name" value="Homeodomain-like_sf"/>
</dbReference>
<dbReference type="PROSITE" id="PS01124">
    <property type="entry name" value="HTH_ARAC_FAMILY_2"/>
    <property type="match status" value="1"/>
</dbReference>